<organism evidence="3">
    <name type="scientific">Streptomyces sp. R39</name>
    <dbReference type="NCBI Taxonomy" id="3238631"/>
    <lineage>
        <taxon>Bacteria</taxon>
        <taxon>Bacillati</taxon>
        <taxon>Actinomycetota</taxon>
        <taxon>Actinomycetes</taxon>
        <taxon>Kitasatosporales</taxon>
        <taxon>Streptomycetaceae</taxon>
        <taxon>Streptomyces</taxon>
    </lineage>
</organism>
<dbReference type="RefSeq" id="WP_369222447.1">
    <property type="nucleotide sequence ID" value="NZ_CP163441.1"/>
</dbReference>
<gene>
    <name evidence="3" type="ORF">AB5J52_14015</name>
</gene>
<dbReference type="AlphaFoldDB" id="A0AB39QLL1"/>
<feature type="compositionally biased region" description="Polar residues" evidence="1">
    <location>
        <begin position="42"/>
        <end position="61"/>
    </location>
</feature>
<dbReference type="InterPro" id="IPR009061">
    <property type="entry name" value="DNA-bd_dom_put_sf"/>
</dbReference>
<evidence type="ECO:0000259" key="2">
    <source>
        <dbReference type="Pfam" id="PF12728"/>
    </source>
</evidence>
<dbReference type="InterPro" id="IPR010093">
    <property type="entry name" value="SinI_DNA-bd"/>
</dbReference>
<dbReference type="InterPro" id="IPR041657">
    <property type="entry name" value="HTH_17"/>
</dbReference>
<protein>
    <submittedName>
        <fullName evidence="3">Helix-turn-helix domain-containing protein</fullName>
    </submittedName>
</protein>
<feature type="region of interest" description="Disordered" evidence="1">
    <location>
        <begin position="41"/>
        <end position="61"/>
    </location>
</feature>
<evidence type="ECO:0000256" key="1">
    <source>
        <dbReference type="SAM" id="MobiDB-lite"/>
    </source>
</evidence>
<dbReference type="GO" id="GO:0003677">
    <property type="term" value="F:DNA binding"/>
    <property type="evidence" value="ECO:0007669"/>
    <property type="project" value="InterPro"/>
</dbReference>
<dbReference type="EMBL" id="CP163441">
    <property type="protein sequence ID" value="XDQ43281.1"/>
    <property type="molecule type" value="Genomic_DNA"/>
</dbReference>
<name>A0AB39QLL1_9ACTN</name>
<proteinExistence type="predicted"/>
<dbReference type="SUPFAM" id="SSF46955">
    <property type="entry name" value="Putative DNA-binding domain"/>
    <property type="match status" value="1"/>
</dbReference>
<sequence length="125" mass="13785">MILLDLDPAERIHLAIALRDRARQLRRDGRTLPARLVELADTLSQSRPATTGQPLPVSDTSGDLEPAWLLSSTEAARLLGCSTRTLDRRAAAGEVPSVQDGNRRRYRRTDLQQYVATLAPRKAAS</sequence>
<dbReference type="Pfam" id="PF12728">
    <property type="entry name" value="HTH_17"/>
    <property type="match status" value="1"/>
</dbReference>
<accession>A0AB39QLL1</accession>
<dbReference type="NCBIfam" id="TIGR01764">
    <property type="entry name" value="excise"/>
    <property type="match status" value="1"/>
</dbReference>
<evidence type="ECO:0000313" key="3">
    <source>
        <dbReference type="EMBL" id="XDQ43281.1"/>
    </source>
</evidence>
<feature type="domain" description="Helix-turn-helix" evidence="2">
    <location>
        <begin position="69"/>
        <end position="116"/>
    </location>
</feature>
<reference evidence="3" key="1">
    <citation type="submission" date="2024-07" db="EMBL/GenBank/DDBJ databases">
        <authorList>
            <person name="Yu S.T."/>
        </authorList>
    </citation>
    <scope>NUCLEOTIDE SEQUENCE</scope>
    <source>
        <strain evidence="3">R39</strain>
    </source>
</reference>